<proteinExistence type="predicted"/>
<evidence type="ECO:0000313" key="2">
    <source>
        <dbReference type="Proteomes" id="UP001060215"/>
    </source>
</evidence>
<dbReference type="Proteomes" id="UP001060215">
    <property type="component" value="Chromosome 3"/>
</dbReference>
<gene>
    <name evidence="1" type="ORF">LOK49_LG02G03546</name>
</gene>
<keyword evidence="2" id="KW-1185">Reference proteome</keyword>
<name>A0ACC0IKL6_9ERIC</name>
<organism evidence="1 2">
    <name type="scientific">Camellia lanceoleosa</name>
    <dbReference type="NCBI Taxonomy" id="1840588"/>
    <lineage>
        <taxon>Eukaryota</taxon>
        <taxon>Viridiplantae</taxon>
        <taxon>Streptophyta</taxon>
        <taxon>Embryophyta</taxon>
        <taxon>Tracheophyta</taxon>
        <taxon>Spermatophyta</taxon>
        <taxon>Magnoliopsida</taxon>
        <taxon>eudicotyledons</taxon>
        <taxon>Gunneridae</taxon>
        <taxon>Pentapetalae</taxon>
        <taxon>asterids</taxon>
        <taxon>Ericales</taxon>
        <taxon>Theaceae</taxon>
        <taxon>Camellia</taxon>
    </lineage>
</organism>
<comment type="caution">
    <text evidence="1">The sequence shown here is derived from an EMBL/GenBank/DDBJ whole genome shotgun (WGS) entry which is preliminary data.</text>
</comment>
<protein>
    <submittedName>
        <fullName evidence="1">Sorting nexin-16</fullName>
    </submittedName>
</protein>
<dbReference type="EMBL" id="CM045760">
    <property type="protein sequence ID" value="KAI8026462.1"/>
    <property type="molecule type" value="Genomic_DNA"/>
</dbReference>
<evidence type="ECO:0000313" key="1">
    <source>
        <dbReference type="EMBL" id="KAI8026462.1"/>
    </source>
</evidence>
<reference evidence="1 2" key="1">
    <citation type="journal article" date="2022" name="Plant J.">
        <title>Chromosome-level genome of Camellia lanceoleosa provides a valuable resource for understanding genome evolution and self-incompatibility.</title>
        <authorList>
            <person name="Gong W."/>
            <person name="Xiao S."/>
            <person name="Wang L."/>
            <person name="Liao Z."/>
            <person name="Chang Y."/>
            <person name="Mo W."/>
            <person name="Hu G."/>
            <person name="Li W."/>
            <person name="Zhao G."/>
            <person name="Zhu H."/>
            <person name="Hu X."/>
            <person name="Ji K."/>
            <person name="Xiang X."/>
            <person name="Song Q."/>
            <person name="Yuan D."/>
            <person name="Jin S."/>
            <person name="Zhang L."/>
        </authorList>
    </citation>
    <scope>NUCLEOTIDE SEQUENCE [LARGE SCALE GENOMIC DNA]</scope>
    <source>
        <strain evidence="1">SQ_2022a</strain>
    </source>
</reference>
<sequence>MWTKGRNYKKKIKKVSAGGLQDPAAKGSASNNAEPTKNSGKEMSSHRSVISSTTEDKTLVQLSSGLHIETQLSDGKNKATTSLTDIGNKGVLKRSNSTSALNIQSSMEKAFPSEGGGSIISEFYSPDFGRHNDIRNAKSVSDMVLCNEGVHTPKLRCRGAYFEKLGSNSFTVYSITVTDADENTWFVKRRYRNFERLHRHLKDIPNYTLHLPPKRIFSSSTEDTFVHQRCIQLDKYLRDLLSIANVAEQHEVWDFLSASSKNYSFGSSSSVMKTLAESAKSISDNDKGDKDGINEHEEVEPTVQASGWHSDNELNAKGFPPRVVKRGEKIRNLDPEKKHGSERESPSVSLGGYPASGFPVSSDHLEDPVLVPPEMFQLKRKGWLRRQVFWISKQILQLMMEDAIDDWLLGQIQRLRRDDVIAQGIRWVQDVLWPDGTFFLRLNSHTEIDDCEPHQRSFQTTRSRASKLGSFEQQLEAARRASDIKKMIFNGAPTALVSLIGHKQYHHTTRDIYYFLQSTICLKQLAYGILELVLVSVFLSWDLVLDIHRKMHTQPE</sequence>
<accession>A0ACC0IKL6</accession>